<proteinExistence type="predicted"/>
<evidence type="ECO:0000313" key="2">
    <source>
        <dbReference type="Proteomes" id="UP000234681"/>
    </source>
</evidence>
<dbReference type="EMBL" id="CH473963">
    <property type="protein sequence ID" value="EDM00151.1"/>
    <property type="molecule type" value="Genomic_DNA"/>
</dbReference>
<reference evidence="2" key="1">
    <citation type="submission" date="2005-09" db="EMBL/GenBank/DDBJ databases">
        <authorList>
            <person name="Mural R.J."/>
            <person name="Li P.W."/>
            <person name="Adams M.D."/>
            <person name="Amanatides P.G."/>
            <person name="Baden-Tillson H."/>
            <person name="Barnstead M."/>
            <person name="Chin S.H."/>
            <person name="Dew I."/>
            <person name="Evans C.A."/>
            <person name="Ferriera S."/>
            <person name="Flanigan M."/>
            <person name="Fosler C."/>
            <person name="Glodek A."/>
            <person name="Gu Z."/>
            <person name="Holt R.A."/>
            <person name="Jennings D."/>
            <person name="Kraft C.L."/>
            <person name="Lu F."/>
            <person name="Nguyen T."/>
            <person name="Nusskern D.R."/>
            <person name="Pfannkoch C.M."/>
            <person name="Sitter C."/>
            <person name="Sutton G.G."/>
            <person name="Venter J.C."/>
            <person name="Wang Z."/>
            <person name="Woodage T."/>
            <person name="Zheng X.H."/>
            <person name="Zhong F."/>
        </authorList>
    </citation>
    <scope>NUCLEOTIDE SEQUENCE [LARGE SCALE GENOMIC DNA]</scope>
    <source>
        <strain>BN</strain>
        <strain evidence="2">Sprague-Dawley</strain>
    </source>
</reference>
<sequence>MGRAQASHFHSVRLLCWAWSKWREGLALRMEEQQKLKRAALHSQRTLLHRALQKWLVGASSFFWVSSVRGRGGFWTHFHSFPE</sequence>
<dbReference type="AlphaFoldDB" id="A6IK87"/>
<evidence type="ECO:0000313" key="1">
    <source>
        <dbReference type="EMBL" id="EDM00151.1"/>
    </source>
</evidence>
<dbReference type="Proteomes" id="UP000234681">
    <property type="component" value="Chromosome 14"/>
</dbReference>
<gene>
    <name evidence="1" type="ORF">rCG_36183</name>
</gene>
<protein>
    <submittedName>
        <fullName evidence="1">RCG36183, isoform CRA_b</fullName>
    </submittedName>
</protein>
<name>A6IK87_RAT</name>
<organism evidence="1 2">
    <name type="scientific">Rattus norvegicus</name>
    <name type="common">Rat</name>
    <dbReference type="NCBI Taxonomy" id="10116"/>
    <lineage>
        <taxon>Eukaryota</taxon>
        <taxon>Metazoa</taxon>
        <taxon>Chordata</taxon>
        <taxon>Craniata</taxon>
        <taxon>Vertebrata</taxon>
        <taxon>Euteleostomi</taxon>
        <taxon>Mammalia</taxon>
        <taxon>Eutheria</taxon>
        <taxon>Euarchontoglires</taxon>
        <taxon>Glires</taxon>
        <taxon>Rodentia</taxon>
        <taxon>Myomorpha</taxon>
        <taxon>Muroidea</taxon>
        <taxon>Muridae</taxon>
        <taxon>Murinae</taxon>
        <taxon>Rattus</taxon>
    </lineage>
</organism>
<accession>A6IK87</accession>